<evidence type="ECO:0000256" key="4">
    <source>
        <dbReference type="ARBA" id="ARBA00022833"/>
    </source>
</evidence>
<accession>A0A444V2I5</accession>
<dbReference type="EMBL" id="SCEB01003111">
    <property type="protein sequence ID" value="RXM94671.1"/>
    <property type="molecule type" value="Genomic_DNA"/>
</dbReference>
<evidence type="ECO:0000256" key="1">
    <source>
        <dbReference type="ARBA" id="ARBA00022723"/>
    </source>
</evidence>
<feature type="domain" description="C2H2-type" evidence="7">
    <location>
        <begin position="73"/>
        <end position="100"/>
    </location>
</feature>
<keyword evidence="9" id="KW-1185">Reference proteome</keyword>
<keyword evidence="1" id="KW-0479">Metal-binding</keyword>
<dbReference type="SMART" id="SM00355">
    <property type="entry name" value="ZnF_C2H2"/>
    <property type="match status" value="3"/>
</dbReference>
<dbReference type="Gene3D" id="3.30.160.60">
    <property type="entry name" value="Classic Zinc Finger"/>
    <property type="match status" value="3"/>
</dbReference>
<dbReference type="GO" id="GO:0005634">
    <property type="term" value="C:nucleus"/>
    <property type="evidence" value="ECO:0007669"/>
    <property type="project" value="TreeGrafter"/>
</dbReference>
<dbReference type="GO" id="GO:0010468">
    <property type="term" value="P:regulation of gene expression"/>
    <property type="evidence" value="ECO:0007669"/>
    <property type="project" value="TreeGrafter"/>
</dbReference>
<protein>
    <submittedName>
        <fullName evidence="8">Zinc finger protein 681</fullName>
    </submittedName>
</protein>
<feature type="domain" description="C2H2-type" evidence="7">
    <location>
        <begin position="45"/>
        <end position="72"/>
    </location>
</feature>
<dbReference type="FunFam" id="3.30.160.60:FF:002343">
    <property type="entry name" value="Zinc finger protein 33A"/>
    <property type="match status" value="1"/>
</dbReference>
<reference evidence="8 9" key="1">
    <citation type="submission" date="2019-01" db="EMBL/GenBank/DDBJ databases">
        <title>Draft Genome and Complete Hox-Cluster Characterization of the Sterlet Sturgeon (Acipenser ruthenus).</title>
        <authorList>
            <person name="Wei Q."/>
        </authorList>
    </citation>
    <scope>NUCLEOTIDE SEQUENCE [LARGE SCALE GENOMIC DNA]</scope>
    <source>
        <strain evidence="8">WHYD16114868_AA</strain>
        <tissue evidence="8">Blood</tissue>
    </source>
</reference>
<dbReference type="AlphaFoldDB" id="A0A444V2I5"/>
<evidence type="ECO:0000313" key="9">
    <source>
        <dbReference type="Proteomes" id="UP000289886"/>
    </source>
</evidence>
<gene>
    <name evidence="8" type="ORF">EOD39_17734</name>
</gene>
<dbReference type="PANTHER" id="PTHR16515:SF60">
    <property type="entry name" value="ZINC FINGER PROTEIN 436"/>
    <property type="match status" value="1"/>
</dbReference>
<sequence>MCGTFGLPFRHASELLYHEQAQHGRQPRASEAAGSGSNKNSSKRLSCTICLRFFQCASNLRDHYNVHTRERPYLCPYCAKGFTQPSSLATHKRLHTGERPYHCQRCAKSFRDASNAAKHRRVHERARDGGREAGGERGEGEELEERGGSRERERSWRRGRGAGGEGGAGRRGRERCWRRTERKTAHLT</sequence>
<dbReference type="Proteomes" id="UP000289886">
    <property type="component" value="Unassembled WGS sequence"/>
</dbReference>
<keyword evidence="2" id="KW-0677">Repeat</keyword>
<dbReference type="PROSITE" id="PS50157">
    <property type="entry name" value="ZINC_FINGER_C2H2_2"/>
    <property type="match status" value="3"/>
</dbReference>
<keyword evidence="4" id="KW-0862">Zinc</keyword>
<feature type="region of interest" description="Disordered" evidence="6">
    <location>
        <begin position="114"/>
        <end position="188"/>
    </location>
</feature>
<feature type="domain" description="C2H2-type" evidence="7">
    <location>
        <begin position="101"/>
        <end position="128"/>
    </location>
</feature>
<name>A0A444V2I5_ACIRT</name>
<dbReference type="InterPro" id="IPR036236">
    <property type="entry name" value="Znf_C2H2_sf"/>
</dbReference>
<comment type="caution">
    <text evidence="8">The sequence shown here is derived from an EMBL/GenBank/DDBJ whole genome shotgun (WGS) entry which is preliminary data.</text>
</comment>
<dbReference type="Pfam" id="PF00096">
    <property type="entry name" value="zf-C2H2"/>
    <property type="match status" value="2"/>
</dbReference>
<keyword evidence="3 5" id="KW-0863">Zinc-finger</keyword>
<evidence type="ECO:0000259" key="7">
    <source>
        <dbReference type="PROSITE" id="PS50157"/>
    </source>
</evidence>
<dbReference type="FunFam" id="3.30.160.60:FF:000557">
    <property type="entry name" value="zinc finger and SCAN domain-containing protein 29"/>
    <property type="match status" value="1"/>
</dbReference>
<dbReference type="SUPFAM" id="SSF57667">
    <property type="entry name" value="beta-beta-alpha zinc fingers"/>
    <property type="match status" value="2"/>
</dbReference>
<dbReference type="InterPro" id="IPR013087">
    <property type="entry name" value="Znf_C2H2_type"/>
</dbReference>
<evidence type="ECO:0000313" key="8">
    <source>
        <dbReference type="EMBL" id="RXM94671.1"/>
    </source>
</evidence>
<evidence type="ECO:0000256" key="2">
    <source>
        <dbReference type="ARBA" id="ARBA00022737"/>
    </source>
</evidence>
<feature type="compositionally biased region" description="Basic and acidic residues" evidence="6">
    <location>
        <begin position="125"/>
        <end position="156"/>
    </location>
</feature>
<organism evidence="8 9">
    <name type="scientific">Acipenser ruthenus</name>
    <name type="common">Sterlet sturgeon</name>
    <dbReference type="NCBI Taxonomy" id="7906"/>
    <lineage>
        <taxon>Eukaryota</taxon>
        <taxon>Metazoa</taxon>
        <taxon>Chordata</taxon>
        <taxon>Craniata</taxon>
        <taxon>Vertebrata</taxon>
        <taxon>Euteleostomi</taxon>
        <taxon>Actinopterygii</taxon>
        <taxon>Chondrostei</taxon>
        <taxon>Acipenseriformes</taxon>
        <taxon>Acipenseridae</taxon>
        <taxon>Acipenser</taxon>
    </lineage>
</organism>
<evidence type="ECO:0000256" key="6">
    <source>
        <dbReference type="SAM" id="MobiDB-lite"/>
    </source>
</evidence>
<feature type="region of interest" description="Disordered" evidence="6">
    <location>
        <begin position="19"/>
        <end position="42"/>
    </location>
</feature>
<dbReference type="PROSITE" id="PS00028">
    <property type="entry name" value="ZINC_FINGER_C2H2_1"/>
    <property type="match status" value="3"/>
</dbReference>
<dbReference type="GO" id="GO:0008270">
    <property type="term" value="F:zinc ion binding"/>
    <property type="evidence" value="ECO:0007669"/>
    <property type="project" value="UniProtKB-KW"/>
</dbReference>
<feature type="compositionally biased region" description="Basic and acidic residues" evidence="6">
    <location>
        <begin position="174"/>
        <end position="188"/>
    </location>
</feature>
<evidence type="ECO:0000256" key="3">
    <source>
        <dbReference type="ARBA" id="ARBA00022771"/>
    </source>
</evidence>
<evidence type="ECO:0000256" key="5">
    <source>
        <dbReference type="PROSITE-ProRule" id="PRU00042"/>
    </source>
</evidence>
<proteinExistence type="predicted"/>
<dbReference type="InterPro" id="IPR050331">
    <property type="entry name" value="Zinc_finger"/>
</dbReference>
<dbReference type="PANTHER" id="PTHR16515">
    <property type="entry name" value="PR DOMAIN ZINC FINGER PROTEIN"/>
    <property type="match status" value="1"/>
</dbReference>